<proteinExistence type="predicted"/>
<dbReference type="RefSeq" id="WP_212641984.1">
    <property type="nucleotide sequence ID" value="NZ_CP074132.1"/>
</dbReference>
<gene>
    <name evidence="2" type="ORF">KGD83_00320</name>
</gene>
<keyword evidence="1" id="KW-0472">Membrane</keyword>
<sequence>MHLIAPALSLLAFTAGGFAAYLNQTLVFLVFFVLAALFTASFLAYMLMKLYRQGQRDPTASEGP</sequence>
<evidence type="ECO:0000313" key="3">
    <source>
        <dbReference type="Proteomes" id="UP000678016"/>
    </source>
</evidence>
<evidence type="ECO:0000313" key="2">
    <source>
        <dbReference type="EMBL" id="QUX29096.1"/>
    </source>
</evidence>
<protein>
    <submittedName>
        <fullName evidence="2">Uncharacterized protein</fullName>
    </submittedName>
</protein>
<keyword evidence="1" id="KW-0812">Transmembrane</keyword>
<keyword evidence="3" id="KW-1185">Reference proteome</keyword>
<organism evidence="2 3">
    <name type="scientific">Nocardiopsis akebiae</name>
    <dbReference type="NCBI Taxonomy" id="2831968"/>
    <lineage>
        <taxon>Bacteria</taxon>
        <taxon>Bacillati</taxon>
        <taxon>Actinomycetota</taxon>
        <taxon>Actinomycetes</taxon>
        <taxon>Streptosporangiales</taxon>
        <taxon>Nocardiopsidaceae</taxon>
        <taxon>Nocardiopsis</taxon>
    </lineage>
</organism>
<feature type="transmembrane region" description="Helical" evidence="1">
    <location>
        <begin position="29"/>
        <end position="48"/>
    </location>
</feature>
<keyword evidence="1" id="KW-1133">Transmembrane helix</keyword>
<dbReference type="EMBL" id="CP074132">
    <property type="protein sequence ID" value="QUX29096.1"/>
    <property type="molecule type" value="Genomic_DNA"/>
</dbReference>
<reference evidence="3" key="1">
    <citation type="submission" date="2021-05" db="EMBL/GenBank/DDBJ databases">
        <title>Direct Submission.</title>
        <authorList>
            <person name="Li K."/>
            <person name="Gao J."/>
        </authorList>
    </citation>
    <scope>NUCLEOTIDE SEQUENCE [LARGE SCALE GENOMIC DNA]</scope>
    <source>
        <strain evidence="3">HDS12</strain>
    </source>
</reference>
<dbReference type="Proteomes" id="UP000678016">
    <property type="component" value="Chromosome"/>
</dbReference>
<evidence type="ECO:0000256" key="1">
    <source>
        <dbReference type="SAM" id="Phobius"/>
    </source>
</evidence>
<accession>A0ABX8C3Z4</accession>
<name>A0ABX8C3Z4_9ACTN</name>